<proteinExistence type="predicted"/>
<feature type="non-terminal residue" evidence="1">
    <location>
        <position position="124"/>
    </location>
</feature>
<keyword evidence="2" id="KW-1185">Reference proteome</keyword>
<evidence type="ECO:0000313" key="1">
    <source>
        <dbReference type="EMBL" id="GFR45926.1"/>
    </source>
</evidence>
<dbReference type="EMBL" id="BMAR01000011">
    <property type="protein sequence ID" value="GFR45926.1"/>
    <property type="molecule type" value="Genomic_DNA"/>
</dbReference>
<protein>
    <submittedName>
        <fullName evidence="1">Uncharacterized protein</fullName>
    </submittedName>
</protein>
<organism evidence="1 2">
    <name type="scientific">Astrephomene gubernaculifera</name>
    <dbReference type="NCBI Taxonomy" id="47775"/>
    <lineage>
        <taxon>Eukaryota</taxon>
        <taxon>Viridiplantae</taxon>
        <taxon>Chlorophyta</taxon>
        <taxon>core chlorophytes</taxon>
        <taxon>Chlorophyceae</taxon>
        <taxon>CS clade</taxon>
        <taxon>Chlamydomonadales</taxon>
        <taxon>Astrephomenaceae</taxon>
        <taxon>Astrephomene</taxon>
    </lineage>
</organism>
<gene>
    <name evidence="1" type="ORF">Agub_g7386</name>
</gene>
<name>A0AAD3DQ04_9CHLO</name>
<comment type="caution">
    <text evidence="1">The sequence shown here is derived from an EMBL/GenBank/DDBJ whole genome shotgun (WGS) entry which is preliminary data.</text>
</comment>
<dbReference type="AlphaFoldDB" id="A0AAD3DQ04"/>
<dbReference type="Proteomes" id="UP001054857">
    <property type="component" value="Unassembled WGS sequence"/>
</dbReference>
<sequence>NFALSDTDRAHLAFRKACSLPKQIKYVIATLEGDAHSIRHEMCHARYYLDPPYRDTVMKVWTDALTPSQRASVTAFLTRLKYAPCAHLDEWQAYLVTEKPNFFGMDLGEAQKQLGASFPPGSWR</sequence>
<reference evidence="1 2" key="1">
    <citation type="journal article" date="2021" name="Sci. Rep.">
        <title>Genome sequencing of the multicellular alga Astrephomene provides insights into convergent evolution of germ-soma differentiation.</title>
        <authorList>
            <person name="Yamashita S."/>
            <person name="Yamamoto K."/>
            <person name="Matsuzaki R."/>
            <person name="Suzuki S."/>
            <person name="Yamaguchi H."/>
            <person name="Hirooka S."/>
            <person name="Minakuchi Y."/>
            <person name="Miyagishima S."/>
            <person name="Kawachi M."/>
            <person name="Toyoda A."/>
            <person name="Nozaki H."/>
        </authorList>
    </citation>
    <scope>NUCLEOTIDE SEQUENCE [LARGE SCALE GENOMIC DNA]</scope>
    <source>
        <strain evidence="1 2">NIES-4017</strain>
    </source>
</reference>
<accession>A0AAD3DQ04</accession>
<evidence type="ECO:0000313" key="2">
    <source>
        <dbReference type="Proteomes" id="UP001054857"/>
    </source>
</evidence>